<organism evidence="2 3">
    <name type="scientific">Huso huso</name>
    <name type="common">Beluga</name>
    <name type="synonym">Acipenser huso</name>
    <dbReference type="NCBI Taxonomy" id="61971"/>
    <lineage>
        <taxon>Eukaryota</taxon>
        <taxon>Metazoa</taxon>
        <taxon>Chordata</taxon>
        <taxon>Craniata</taxon>
        <taxon>Vertebrata</taxon>
        <taxon>Euteleostomi</taxon>
        <taxon>Actinopterygii</taxon>
        <taxon>Chondrostei</taxon>
        <taxon>Acipenseriformes</taxon>
        <taxon>Acipenseridae</taxon>
        <taxon>Huso</taxon>
    </lineage>
</organism>
<name>A0ABR0Y7Z4_HUSHU</name>
<dbReference type="Proteomes" id="UP001369086">
    <property type="component" value="Unassembled WGS sequence"/>
</dbReference>
<keyword evidence="3" id="KW-1185">Reference proteome</keyword>
<dbReference type="Pfam" id="PF00240">
    <property type="entry name" value="ubiquitin"/>
    <property type="match status" value="2"/>
</dbReference>
<evidence type="ECO:0000259" key="1">
    <source>
        <dbReference type="PROSITE" id="PS50053"/>
    </source>
</evidence>
<sequence>MTSTDTSVVIQVTIRTFDGKSRPMDIDTADTVFNVTTIMSKQIERKPEDLMMVFDGCILEDEKRIQDCGIRRGSQVNLIQSSLLINKQTEFPLFRVKIRFNGRDHEMDVNPRHCVSQVKRKICEETDKDEKKMLLLFEAPQTTKYVIVLDERKKIEEYDITQGSVIRLVWKTDWETK</sequence>
<dbReference type="CDD" id="cd17039">
    <property type="entry name" value="Ubl_ubiquitin_like"/>
    <property type="match status" value="2"/>
</dbReference>
<accession>A0ABR0Y7Z4</accession>
<dbReference type="InterPro" id="IPR000626">
    <property type="entry name" value="Ubiquitin-like_dom"/>
</dbReference>
<protein>
    <submittedName>
        <fullName evidence="2">Polyubiquitin 8-like</fullName>
    </submittedName>
</protein>
<dbReference type="SUPFAM" id="SSF54236">
    <property type="entry name" value="Ubiquitin-like"/>
    <property type="match status" value="2"/>
</dbReference>
<dbReference type="PROSITE" id="PS50053">
    <property type="entry name" value="UBIQUITIN_2"/>
    <property type="match status" value="1"/>
</dbReference>
<dbReference type="PANTHER" id="PTHR10621">
    <property type="entry name" value="UV EXCISION REPAIR PROTEIN RAD23"/>
    <property type="match status" value="1"/>
</dbReference>
<dbReference type="PANTHER" id="PTHR10621:SF0">
    <property type="entry name" value="UV EXCISION REPAIR PROTEIN RAD23"/>
    <property type="match status" value="1"/>
</dbReference>
<proteinExistence type="predicted"/>
<evidence type="ECO:0000313" key="2">
    <source>
        <dbReference type="EMBL" id="KAK6468588.1"/>
    </source>
</evidence>
<dbReference type="InterPro" id="IPR029071">
    <property type="entry name" value="Ubiquitin-like_domsf"/>
</dbReference>
<gene>
    <name evidence="2" type="ORF">HHUSO_G33340</name>
</gene>
<evidence type="ECO:0000313" key="3">
    <source>
        <dbReference type="Proteomes" id="UP001369086"/>
    </source>
</evidence>
<feature type="domain" description="Ubiquitin-like" evidence="1">
    <location>
        <begin position="10"/>
        <end position="79"/>
    </location>
</feature>
<dbReference type="EMBL" id="JAHFZB010000043">
    <property type="protein sequence ID" value="KAK6468588.1"/>
    <property type="molecule type" value="Genomic_DNA"/>
</dbReference>
<comment type="caution">
    <text evidence="2">The sequence shown here is derived from an EMBL/GenBank/DDBJ whole genome shotgun (WGS) entry which is preliminary data.</text>
</comment>
<dbReference type="Gene3D" id="3.10.20.90">
    <property type="entry name" value="Phosphatidylinositol 3-kinase Catalytic Subunit, Chain A, domain 1"/>
    <property type="match status" value="2"/>
</dbReference>
<reference evidence="2 3" key="1">
    <citation type="submission" date="2021-05" db="EMBL/GenBank/DDBJ databases">
        <authorList>
            <person name="Zahm M."/>
            <person name="Klopp C."/>
            <person name="Cabau C."/>
            <person name="Kuhl H."/>
            <person name="Suciu R."/>
            <person name="Ciorpac M."/>
            <person name="Holostenco D."/>
            <person name="Gessner J."/>
            <person name="Wuertz S."/>
            <person name="Hohne C."/>
            <person name="Stock M."/>
            <person name="Gislard M."/>
            <person name="Lluch J."/>
            <person name="Milhes M."/>
            <person name="Lampietro C."/>
            <person name="Lopez Roques C."/>
            <person name="Donnadieu C."/>
            <person name="Du K."/>
            <person name="Schartl M."/>
            <person name="Guiguen Y."/>
        </authorList>
    </citation>
    <scope>NUCLEOTIDE SEQUENCE [LARGE SCALE GENOMIC DNA]</scope>
    <source>
        <strain evidence="2">Hh-F2</strain>
        <tissue evidence="2">Blood</tissue>
    </source>
</reference>
<dbReference type="SMART" id="SM00213">
    <property type="entry name" value="UBQ"/>
    <property type="match status" value="2"/>
</dbReference>